<feature type="domain" description="USP" evidence="2">
    <location>
        <begin position="1"/>
        <end position="246"/>
    </location>
</feature>
<dbReference type="InterPro" id="IPR001394">
    <property type="entry name" value="Peptidase_C19_UCH"/>
</dbReference>
<feature type="compositionally biased region" description="Basic and acidic residues" evidence="1">
    <location>
        <begin position="370"/>
        <end position="381"/>
    </location>
</feature>
<comment type="caution">
    <text evidence="3">The sequence shown here is derived from an EMBL/GenBank/DDBJ whole genome shotgun (WGS) entry which is preliminary data.</text>
</comment>
<dbReference type="InterPro" id="IPR028889">
    <property type="entry name" value="USP"/>
</dbReference>
<evidence type="ECO:0000313" key="4">
    <source>
        <dbReference type="Proteomes" id="UP001281761"/>
    </source>
</evidence>
<name>A0ABQ9WZX8_9EUKA</name>
<reference evidence="3 4" key="1">
    <citation type="journal article" date="2022" name="bioRxiv">
        <title>Genomics of Preaxostyla Flagellates Illuminates Evolutionary Transitions and the Path Towards Mitochondrial Loss.</title>
        <authorList>
            <person name="Novak L.V.F."/>
            <person name="Treitli S.C."/>
            <person name="Pyrih J."/>
            <person name="Halakuc P."/>
            <person name="Pipaliya S.V."/>
            <person name="Vacek V."/>
            <person name="Brzon O."/>
            <person name="Soukal P."/>
            <person name="Eme L."/>
            <person name="Dacks J.B."/>
            <person name="Karnkowska A."/>
            <person name="Elias M."/>
            <person name="Hampl V."/>
        </authorList>
    </citation>
    <scope>NUCLEOTIDE SEQUENCE [LARGE SCALE GENOMIC DNA]</scope>
    <source>
        <strain evidence="3">NAU3</strain>
        <tissue evidence="3">Gut</tissue>
    </source>
</reference>
<evidence type="ECO:0000313" key="3">
    <source>
        <dbReference type="EMBL" id="KAK2943946.1"/>
    </source>
</evidence>
<dbReference type="EMBL" id="JARBJD010000321">
    <property type="protein sequence ID" value="KAK2943946.1"/>
    <property type="molecule type" value="Genomic_DNA"/>
</dbReference>
<feature type="compositionally biased region" description="Low complexity" evidence="1">
    <location>
        <begin position="312"/>
        <end position="325"/>
    </location>
</feature>
<dbReference type="CDD" id="cd02257">
    <property type="entry name" value="Peptidase_C19"/>
    <property type="match status" value="1"/>
</dbReference>
<feature type="region of interest" description="Disordered" evidence="1">
    <location>
        <begin position="276"/>
        <end position="381"/>
    </location>
</feature>
<evidence type="ECO:0000259" key="2">
    <source>
        <dbReference type="PROSITE" id="PS50235"/>
    </source>
</evidence>
<organism evidence="3 4">
    <name type="scientific">Blattamonas nauphoetae</name>
    <dbReference type="NCBI Taxonomy" id="2049346"/>
    <lineage>
        <taxon>Eukaryota</taxon>
        <taxon>Metamonada</taxon>
        <taxon>Preaxostyla</taxon>
        <taxon>Oxymonadida</taxon>
        <taxon>Blattamonas</taxon>
    </lineage>
</organism>
<dbReference type="Gene3D" id="3.90.70.10">
    <property type="entry name" value="Cysteine proteinases"/>
    <property type="match status" value="1"/>
</dbReference>
<dbReference type="PROSITE" id="PS50235">
    <property type="entry name" value="USP_3"/>
    <property type="match status" value="1"/>
</dbReference>
<accession>A0ABQ9WZX8</accession>
<protein>
    <submittedName>
        <fullName evidence="3">Ubiquitin carboxyl-terminal hydrolase</fullName>
    </submittedName>
</protein>
<sequence>MRDTSQSRSNSSSTYRDLVRHLKTPFSRHSSAETVSIPFEEAAFFQSYHPVQDSSLFFLALLSDLHRAFQCDASQKKNLTQHAETINTCFQVHSIGHFDRRLQPNLREYFLCAFLSKGSLLDCLNRTEIAFKALPKYLFIDLTRVDLTNPHVKSDERIEFPFGTQLLSLSTERQLHNYVLTAVILHCGRSNDGAHYQLLQRVSVGRWMCMSDETISEIEEKTIPDRCFGGTNDFSNAKYLLSTKMSRRSQSTNHKTIERETYRFFEGSLTLVRIGPSSTKGKVTEDGNPARNEPDPTPHTSWPDDSTLIPAPFTSSPTFSTFKPSQPCADGLPQRATKQPTAKQSNVSTDTDSNESSEACSLSPRMETNYLKHERSRNRVE</sequence>
<keyword evidence="3" id="KW-0378">Hydrolase</keyword>
<dbReference type="SUPFAM" id="SSF54001">
    <property type="entry name" value="Cysteine proteinases"/>
    <property type="match status" value="1"/>
</dbReference>
<dbReference type="Pfam" id="PF00443">
    <property type="entry name" value="UCH"/>
    <property type="match status" value="1"/>
</dbReference>
<dbReference type="Proteomes" id="UP001281761">
    <property type="component" value="Unassembled WGS sequence"/>
</dbReference>
<dbReference type="GO" id="GO:0016787">
    <property type="term" value="F:hydrolase activity"/>
    <property type="evidence" value="ECO:0007669"/>
    <property type="project" value="UniProtKB-KW"/>
</dbReference>
<keyword evidence="4" id="KW-1185">Reference proteome</keyword>
<evidence type="ECO:0000256" key="1">
    <source>
        <dbReference type="SAM" id="MobiDB-lite"/>
    </source>
</evidence>
<dbReference type="InterPro" id="IPR038765">
    <property type="entry name" value="Papain-like_cys_pep_sf"/>
</dbReference>
<proteinExistence type="predicted"/>
<feature type="compositionally biased region" description="Polar residues" evidence="1">
    <location>
        <begin position="336"/>
        <end position="360"/>
    </location>
</feature>
<gene>
    <name evidence="3" type="ORF">BLNAU_21149</name>
</gene>